<gene>
    <name evidence="4" type="ORF">NAPIS_ORF00123</name>
</gene>
<evidence type="ECO:0000259" key="3">
    <source>
        <dbReference type="SMART" id="SM00985"/>
    </source>
</evidence>
<reference evidence="4 5" key="1">
    <citation type="journal article" date="2013" name="BMC Genomics">
        <title>Genome sequencing and comparative genomics of honey bee microsporidia, Nosema apis reveal novel insights into host-parasite interactions.</title>
        <authorList>
            <person name="Chen Yp."/>
            <person name="Pettis J.S."/>
            <person name="Zhao Y."/>
            <person name="Liu X."/>
            <person name="Tallon L.J."/>
            <person name="Sadzewicz L.D."/>
            <person name="Li R."/>
            <person name="Zheng H."/>
            <person name="Huang S."/>
            <person name="Zhang X."/>
            <person name="Hamilton M.C."/>
            <person name="Pernal S.F."/>
            <person name="Melathopoulos A.P."/>
            <person name="Yan X."/>
            <person name="Evans J.D."/>
        </authorList>
    </citation>
    <scope>NUCLEOTIDE SEQUENCE [LARGE SCALE GENOMIC DNA]</scope>
    <source>
        <strain evidence="4 5">BRL 01</strain>
    </source>
</reference>
<dbReference type="InterPro" id="IPR035985">
    <property type="entry name" value="Ubiquitin-activating_enz"/>
</dbReference>
<dbReference type="AlphaFoldDB" id="T0LDC5"/>
<feature type="domain" description="Ubiquitin-activating enzyme E1 C-terminal" evidence="3">
    <location>
        <begin position="146"/>
        <end position="258"/>
    </location>
</feature>
<dbReference type="InterPro" id="IPR018965">
    <property type="entry name" value="Ub-activating_enz_E1_C"/>
</dbReference>
<evidence type="ECO:0000313" key="4">
    <source>
        <dbReference type="EMBL" id="EQB62303.1"/>
    </source>
</evidence>
<dbReference type="VEuPathDB" id="MicrosporidiaDB:NAPIS_ORF00123"/>
<dbReference type="SUPFAM" id="SSF69572">
    <property type="entry name" value="Activating enzymes of the ubiquitin-like proteins"/>
    <property type="match status" value="1"/>
</dbReference>
<dbReference type="GO" id="GO:0016567">
    <property type="term" value="P:protein ubiquitination"/>
    <property type="evidence" value="ECO:0007669"/>
    <property type="project" value="UniProtKB-UniPathway"/>
</dbReference>
<name>T0LDC5_9MICR</name>
<proteinExistence type="inferred from homology"/>
<dbReference type="OrthoDB" id="10252231at2759"/>
<protein>
    <submittedName>
        <fullName evidence="4">Ubiquitin-activating enzyme e1</fullName>
    </submittedName>
</protein>
<evidence type="ECO:0000256" key="2">
    <source>
        <dbReference type="ARBA" id="ARBA00005673"/>
    </source>
</evidence>
<dbReference type="UniPathway" id="UPA00143"/>
<dbReference type="EMBL" id="KE646905">
    <property type="protein sequence ID" value="EQB62303.1"/>
    <property type="molecule type" value="Genomic_DNA"/>
</dbReference>
<comment type="pathway">
    <text evidence="1">Protein modification; protein ubiquitination.</text>
</comment>
<evidence type="ECO:0000256" key="1">
    <source>
        <dbReference type="ARBA" id="ARBA00004906"/>
    </source>
</evidence>
<organism evidence="4 5">
    <name type="scientific">Vairimorpha apis BRL 01</name>
    <dbReference type="NCBI Taxonomy" id="1037528"/>
    <lineage>
        <taxon>Eukaryota</taxon>
        <taxon>Fungi</taxon>
        <taxon>Fungi incertae sedis</taxon>
        <taxon>Microsporidia</taxon>
        <taxon>Nosematidae</taxon>
        <taxon>Vairimorpha</taxon>
    </lineage>
</organism>
<dbReference type="GO" id="GO:0008641">
    <property type="term" value="F:ubiquitin-like modifier activating enzyme activity"/>
    <property type="evidence" value="ECO:0007669"/>
    <property type="project" value="InterPro"/>
</dbReference>
<dbReference type="InterPro" id="IPR042063">
    <property type="entry name" value="Ubi_acti_E1_SCCH"/>
</dbReference>
<dbReference type="Proteomes" id="UP000053780">
    <property type="component" value="Unassembled WGS sequence"/>
</dbReference>
<dbReference type="Pfam" id="PF10585">
    <property type="entry name" value="UBA_E1_SCCH"/>
    <property type="match status" value="1"/>
</dbReference>
<dbReference type="HOGENOM" id="CLU_1062072_0_0_1"/>
<dbReference type="SMART" id="SM00985">
    <property type="entry name" value="UBA_e1_C"/>
    <property type="match status" value="1"/>
</dbReference>
<sequence length="262" mass="30483">MPPKRAPVLLNFDLNNDLHLTFVRSMANIYRDVYQIHHKRINNDFVRDYINSELSSLNNYSINKNMTDKSPVEMEPLDPQDLHIIEFEKDCDVNNHIDFIYAFKGIAGRIIPAIATTTSVISGLAIIELIKLALKVKNIKYRKFLFKSCAAYILEFSDLIEAQKLSYIVDNKKYKYTMWNRVEYKDNILKNIIKAVDIQFKIKVSMVTCDNKLLYWDQDPAYDCNLDKMLSDLINKVEGRKYVVIDCITQDEISLPNVVVIV</sequence>
<accession>T0LDC5</accession>
<dbReference type="Gene3D" id="1.10.10.2660">
    <property type="entry name" value="Ubiquitin-activating enzyme E1, SCCH domain"/>
    <property type="match status" value="1"/>
</dbReference>
<keyword evidence="5" id="KW-1185">Reference proteome</keyword>
<comment type="similarity">
    <text evidence="2">Belongs to the ubiquitin-activating E1 family.</text>
</comment>
<dbReference type="InterPro" id="IPR019572">
    <property type="entry name" value="UBA_E1_SCCH"/>
</dbReference>
<evidence type="ECO:0000313" key="5">
    <source>
        <dbReference type="Proteomes" id="UP000053780"/>
    </source>
</evidence>